<dbReference type="GO" id="GO:0005507">
    <property type="term" value="F:copper ion binding"/>
    <property type="evidence" value="ECO:0007669"/>
    <property type="project" value="InterPro"/>
</dbReference>
<evidence type="ECO:0000259" key="5">
    <source>
        <dbReference type="Pfam" id="PF00394"/>
    </source>
</evidence>
<dbReference type="SUPFAM" id="SSF49503">
    <property type="entry name" value="Cupredoxins"/>
    <property type="match status" value="3"/>
</dbReference>
<proteinExistence type="predicted"/>
<name>A0A4Y6UAC3_9PROT</name>
<evidence type="ECO:0000313" key="8">
    <source>
        <dbReference type="EMBL" id="QDH13528.1"/>
    </source>
</evidence>
<dbReference type="OrthoDB" id="9757546at2"/>
<reference evidence="8 9" key="1">
    <citation type="submission" date="2019-03" db="EMBL/GenBank/DDBJ databases">
        <title>The complete genome sequence of Swingsia_sp. F3b2 LMG30590(T).</title>
        <authorList>
            <person name="Chua K.-O."/>
            <person name="Chan K.-G."/>
            <person name="See-Too W.-S."/>
        </authorList>
    </citation>
    <scope>NUCLEOTIDE SEQUENCE [LARGE SCALE GENOMIC DNA]</scope>
    <source>
        <strain evidence="8 9">F3b2</strain>
    </source>
</reference>
<feature type="domain" description="Plastocyanin-like" evidence="7">
    <location>
        <begin position="114"/>
        <end position="228"/>
    </location>
</feature>
<accession>A0A4Y6UAC3</accession>
<keyword evidence="9" id="KW-1185">Reference proteome</keyword>
<dbReference type="InterPro" id="IPR011706">
    <property type="entry name" value="Cu-oxidase_C"/>
</dbReference>
<dbReference type="PROSITE" id="PS00079">
    <property type="entry name" value="MULTICOPPER_OXIDASE1"/>
    <property type="match status" value="1"/>
</dbReference>
<dbReference type="InterPro" id="IPR045087">
    <property type="entry name" value="Cu-oxidase_fam"/>
</dbReference>
<dbReference type="Pfam" id="PF07732">
    <property type="entry name" value="Cu-oxidase_3"/>
    <property type="match status" value="1"/>
</dbReference>
<evidence type="ECO:0000259" key="6">
    <source>
        <dbReference type="Pfam" id="PF07731"/>
    </source>
</evidence>
<organism evidence="8 9">
    <name type="scientific">Formicincola oecophyllae</name>
    <dbReference type="NCBI Taxonomy" id="2558361"/>
    <lineage>
        <taxon>Bacteria</taxon>
        <taxon>Pseudomonadati</taxon>
        <taxon>Pseudomonadota</taxon>
        <taxon>Alphaproteobacteria</taxon>
        <taxon>Acetobacterales</taxon>
        <taxon>Acetobacteraceae</taxon>
        <taxon>Formicincola</taxon>
    </lineage>
</organism>
<feature type="region of interest" description="Disordered" evidence="4">
    <location>
        <begin position="50"/>
        <end position="71"/>
    </location>
</feature>
<dbReference type="Gene3D" id="2.60.40.420">
    <property type="entry name" value="Cupredoxins - blue copper proteins"/>
    <property type="match status" value="3"/>
</dbReference>
<evidence type="ECO:0000256" key="1">
    <source>
        <dbReference type="ARBA" id="ARBA00022723"/>
    </source>
</evidence>
<dbReference type="InterPro" id="IPR034279">
    <property type="entry name" value="CuRO_3_CopA"/>
</dbReference>
<dbReference type="RefSeq" id="WP_141443235.1">
    <property type="nucleotide sequence ID" value="NZ_CP038231.1"/>
</dbReference>
<feature type="domain" description="Plastocyanin-like" evidence="5">
    <location>
        <begin position="292"/>
        <end position="406"/>
    </location>
</feature>
<feature type="domain" description="Plastocyanin-like" evidence="6">
    <location>
        <begin position="519"/>
        <end position="636"/>
    </location>
</feature>
<dbReference type="PANTHER" id="PTHR11709">
    <property type="entry name" value="MULTI-COPPER OXIDASE"/>
    <property type="match status" value="1"/>
</dbReference>
<sequence>MIEGRMLETGLQPLAFVSALKNPTPSSVLWRAVAATLVVCGAVLATTPAQGATDTGSHRMSHGQRRASLGASGFKVTGHGRHLLRTGGIKGPYLPDATRYDLTMPYRSPTVLDVTAQKFTLDGKTRVALLINGRMPAPLLRWREGDDVTITVNCHDDMPMPTSIHWHGLQDIPSNQDGTPGLSFAGIKPGESFTYHFKVPQAGTYWYHSQTGAEMARGMYGPIIVDPKGPSPYPKAQRDYVLVLSGWTDVIPRELISNVKMYDDYYDFDQRSFTTIPEEIKTEGGFWNALQSRLLWSRLRMTATDIADVTGEVYSYIINGIAHGSKAGADGWTGIFSKGERVRLHFVNAGGMSLFDVRIPGCAMTLIEADGRPIQPVTVDEFRIAPGETYVVDVTPPEERPYPVFIQPEDRSGYAIGSLTPRATWRAPVPPLDERPTRTLVDLGRLPPGERAPLPPVDDSALAEIDDPGPPPLNADNQYVAPHPTDRTDDPGDGLRHVPERRILNYTMLKARFPAPGQKPPTREIVLHLTGNLERYIWGFNSRKFSDSGPIKLKQGEVVRFKVINDTIMEQPLHLHGLWMQLENGQGPYRPLKHTIIVQPGAVARFVVQADNPGLWALQCQLIYRGLMGMFRAIEVK</sequence>
<evidence type="ECO:0000256" key="4">
    <source>
        <dbReference type="SAM" id="MobiDB-lite"/>
    </source>
</evidence>
<protein>
    <submittedName>
        <fullName evidence="8">Multicopper oxidase domain-containing protein</fullName>
    </submittedName>
</protein>
<gene>
    <name evidence="8" type="ORF">E3E12_04200</name>
</gene>
<dbReference type="Pfam" id="PF00394">
    <property type="entry name" value="Cu-oxidase"/>
    <property type="match status" value="1"/>
</dbReference>
<dbReference type="CDD" id="cd13896">
    <property type="entry name" value="CuRO_3_CopA"/>
    <property type="match status" value="1"/>
</dbReference>
<evidence type="ECO:0000313" key="9">
    <source>
        <dbReference type="Proteomes" id="UP000318709"/>
    </source>
</evidence>
<keyword evidence="2" id="KW-0560">Oxidoreductase</keyword>
<dbReference type="InterPro" id="IPR008972">
    <property type="entry name" value="Cupredoxin"/>
</dbReference>
<dbReference type="KEGG" id="swf:E3E12_04200"/>
<dbReference type="Pfam" id="PF07731">
    <property type="entry name" value="Cu-oxidase_2"/>
    <property type="match status" value="1"/>
</dbReference>
<keyword evidence="3" id="KW-0186">Copper</keyword>
<dbReference type="InterPro" id="IPR001117">
    <property type="entry name" value="Cu-oxidase_2nd"/>
</dbReference>
<dbReference type="InterPro" id="IPR011707">
    <property type="entry name" value="Cu-oxidase-like_N"/>
</dbReference>
<feature type="compositionally biased region" description="Basic and acidic residues" evidence="4">
    <location>
        <begin position="484"/>
        <end position="496"/>
    </location>
</feature>
<dbReference type="Proteomes" id="UP000318709">
    <property type="component" value="Chromosome"/>
</dbReference>
<evidence type="ECO:0000256" key="2">
    <source>
        <dbReference type="ARBA" id="ARBA00023002"/>
    </source>
</evidence>
<feature type="region of interest" description="Disordered" evidence="4">
    <location>
        <begin position="462"/>
        <end position="496"/>
    </location>
</feature>
<dbReference type="PANTHER" id="PTHR11709:SF394">
    <property type="entry name" value="FI03373P-RELATED"/>
    <property type="match status" value="1"/>
</dbReference>
<evidence type="ECO:0000259" key="7">
    <source>
        <dbReference type="Pfam" id="PF07732"/>
    </source>
</evidence>
<dbReference type="InterPro" id="IPR033138">
    <property type="entry name" value="Cu_oxidase_CS"/>
</dbReference>
<keyword evidence="1" id="KW-0479">Metal-binding</keyword>
<dbReference type="AlphaFoldDB" id="A0A4Y6UAC3"/>
<evidence type="ECO:0000256" key="3">
    <source>
        <dbReference type="ARBA" id="ARBA00023008"/>
    </source>
</evidence>
<dbReference type="GO" id="GO:0016491">
    <property type="term" value="F:oxidoreductase activity"/>
    <property type="evidence" value="ECO:0007669"/>
    <property type="project" value="UniProtKB-KW"/>
</dbReference>
<dbReference type="EMBL" id="CP038231">
    <property type="protein sequence ID" value="QDH13528.1"/>
    <property type="molecule type" value="Genomic_DNA"/>
</dbReference>